<dbReference type="InterPro" id="IPR019074">
    <property type="entry name" value="YabQ"/>
</dbReference>
<dbReference type="AlphaFoldDB" id="A0A8I0AKR0"/>
<evidence type="ECO:0000256" key="2">
    <source>
        <dbReference type="SAM" id="Phobius"/>
    </source>
</evidence>
<accession>A0A8I0AKR0</accession>
<comment type="caution">
    <text evidence="3">The sequence shown here is derived from an EMBL/GenBank/DDBJ whole genome shotgun (WGS) entry which is preliminary data.</text>
</comment>
<dbReference type="Pfam" id="PF09578">
    <property type="entry name" value="Spore_YabQ"/>
    <property type="match status" value="1"/>
</dbReference>
<protein>
    <submittedName>
        <fullName evidence="3">Spore cortex biosynthesis protein YabQ</fullName>
    </submittedName>
</protein>
<keyword evidence="2" id="KW-0472">Membrane</keyword>
<gene>
    <name evidence="3" type="ORF">H8S54_13035</name>
</gene>
<dbReference type="RefSeq" id="WP_021926451.1">
    <property type="nucleotide sequence ID" value="NZ_JACOOT010000031.1"/>
</dbReference>
<evidence type="ECO:0000313" key="3">
    <source>
        <dbReference type="EMBL" id="MBC5652006.1"/>
    </source>
</evidence>
<feature type="compositionally biased region" description="Basic residues" evidence="1">
    <location>
        <begin position="148"/>
        <end position="167"/>
    </location>
</feature>
<feature type="region of interest" description="Disordered" evidence="1">
    <location>
        <begin position="137"/>
        <end position="167"/>
    </location>
</feature>
<evidence type="ECO:0000313" key="4">
    <source>
        <dbReference type="Proteomes" id="UP000652847"/>
    </source>
</evidence>
<proteinExistence type="predicted"/>
<dbReference type="NCBIfam" id="TIGR02893">
    <property type="entry name" value="spore_yabQ"/>
    <property type="match status" value="1"/>
</dbReference>
<name>A0A8I0AKR0_9FIRM</name>
<sequence>MSTYIQYEIWLFLQSFVLGAGLLLFYRLIRVIRRLFSRSSAYSGLFDILYWLVLTMLVFARIYQTNQGILRNFLFFGLLSGAFFTYLTLASAFELICYKILEIPVRFMKKFSKKLSNRLLFWGKSCKILARQSANRYKNSTRNPLQTKKGRKVGKIREKTKKKDNRV</sequence>
<keyword evidence="2" id="KW-1133">Transmembrane helix</keyword>
<feature type="compositionally biased region" description="Polar residues" evidence="1">
    <location>
        <begin position="137"/>
        <end position="146"/>
    </location>
</feature>
<keyword evidence="4" id="KW-1185">Reference proteome</keyword>
<dbReference type="EMBL" id="JACOOT010000031">
    <property type="protein sequence ID" value="MBC5652006.1"/>
    <property type="molecule type" value="Genomic_DNA"/>
</dbReference>
<keyword evidence="2" id="KW-0812">Transmembrane</keyword>
<evidence type="ECO:0000256" key="1">
    <source>
        <dbReference type="SAM" id="MobiDB-lite"/>
    </source>
</evidence>
<feature type="transmembrane region" description="Helical" evidence="2">
    <location>
        <begin position="75"/>
        <end position="101"/>
    </location>
</feature>
<reference evidence="3 4" key="1">
    <citation type="submission" date="2020-08" db="EMBL/GenBank/DDBJ databases">
        <title>Genome public.</title>
        <authorList>
            <person name="Liu C."/>
            <person name="Sun Q."/>
        </authorList>
    </citation>
    <scope>NUCLEOTIDE SEQUENCE [LARGE SCALE GENOMIC DNA]</scope>
    <source>
        <strain evidence="3 4">BX17</strain>
    </source>
</reference>
<feature type="transmembrane region" description="Helical" evidence="2">
    <location>
        <begin position="12"/>
        <end position="29"/>
    </location>
</feature>
<feature type="transmembrane region" description="Helical" evidence="2">
    <location>
        <begin position="41"/>
        <end position="63"/>
    </location>
</feature>
<dbReference type="Proteomes" id="UP000652847">
    <property type="component" value="Unassembled WGS sequence"/>
</dbReference>
<organism evidence="3 4">
    <name type="scientific">Blautia segnis</name>
    <dbReference type="NCBI Taxonomy" id="2763030"/>
    <lineage>
        <taxon>Bacteria</taxon>
        <taxon>Bacillati</taxon>
        <taxon>Bacillota</taxon>
        <taxon>Clostridia</taxon>
        <taxon>Lachnospirales</taxon>
        <taxon>Lachnospiraceae</taxon>
        <taxon>Blautia</taxon>
    </lineage>
</organism>